<evidence type="ECO:0000313" key="3">
    <source>
        <dbReference type="EMBL" id="GFO39031.1"/>
    </source>
</evidence>
<dbReference type="Proteomes" id="UP000735302">
    <property type="component" value="Unassembled WGS sequence"/>
</dbReference>
<dbReference type="InterPro" id="IPR029526">
    <property type="entry name" value="PGBD"/>
</dbReference>
<evidence type="ECO:0000256" key="1">
    <source>
        <dbReference type="SAM" id="MobiDB-lite"/>
    </source>
</evidence>
<feature type="domain" description="PiggyBac transposable element-derived protein" evidence="2">
    <location>
        <begin position="151"/>
        <end position="230"/>
    </location>
</feature>
<name>A0AAV4D4Z9_9GAST</name>
<sequence>MERQNIFHHFEYGALEDKVSQDLGNNEEQAEESESDHCSESEEDVISDNDDISFSDNNSDANEPDLTSLQPVDMIFLSNQVETAIVDEEPTPTSEATALLEDVHGFYQANDGNVWVKTTSPTGRTPSCNIFRPPVRQVTNARNIYTVGSAYKRFVNDKMVDRIVICTNKGGKRMLGDKWTETYSTEVEGFVGCLLHMGALKDSNSPTSVLWSKTDGNTLVKACFSREIFKDQQRYAV</sequence>
<organism evidence="3 4">
    <name type="scientific">Plakobranchus ocellatus</name>
    <dbReference type="NCBI Taxonomy" id="259542"/>
    <lineage>
        <taxon>Eukaryota</taxon>
        <taxon>Metazoa</taxon>
        <taxon>Spiralia</taxon>
        <taxon>Lophotrochozoa</taxon>
        <taxon>Mollusca</taxon>
        <taxon>Gastropoda</taxon>
        <taxon>Heterobranchia</taxon>
        <taxon>Euthyneura</taxon>
        <taxon>Panpulmonata</taxon>
        <taxon>Sacoglossa</taxon>
        <taxon>Placobranchoidea</taxon>
        <taxon>Plakobranchidae</taxon>
        <taxon>Plakobranchus</taxon>
    </lineage>
</organism>
<protein>
    <submittedName>
        <fullName evidence="3">PiggyBac transposable element-derived protein 4</fullName>
    </submittedName>
</protein>
<evidence type="ECO:0000313" key="4">
    <source>
        <dbReference type="Proteomes" id="UP000735302"/>
    </source>
</evidence>
<dbReference type="AlphaFoldDB" id="A0AAV4D4Z9"/>
<evidence type="ECO:0000259" key="2">
    <source>
        <dbReference type="Pfam" id="PF13843"/>
    </source>
</evidence>
<proteinExistence type="predicted"/>
<keyword evidence="4" id="KW-1185">Reference proteome</keyword>
<accession>A0AAV4D4Z9</accession>
<comment type="caution">
    <text evidence="3">The sequence shown here is derived from an EMBL/GenBank/DDBJ whole genome shotgun (WGS) entry which is preliminary data.</text>
</comment>
<feature type="region of interest" description="Disordered" evidence="1">
    <location>
        <begin position="17"/>
        <end position="66"/>
    </location>
</feature>
<feature type="compositionally biased region" description="Acidic residues" evidence="1">
    <location>
        <begin position="41"/>
        <end position="53"/>
    </location>
</feature>
<dbReference type="Pfam" id="PF13843">
    <property type="entry name" value="DDE_Tnp_1_7"/>
    <property type="match status" value="1"/>
</dbReference>
<gene>
    <name evidence="3" type="ORF">PoB_006553600</name>
</gene>
<reference evidence="3 4" key="1">
    <citation type="journal article" date="2021" name="Elife">
        <title>Chloroplast acquisition without the gene transfer in kleptoplastic sea slugs, Plakobranchus ocellatus.</title>
        <authorList>
            <person name="Maeda T."/>
            <person name="Takahashi S."/>
            <person name="Yoshida T."/>
            <person name="Shimamura S."/>
            <person name="Takaki Y."/>
            <person name="Nagai Y."/>
            <person name="Toyoda A."/>
            <person name="Suzuki Y."/>
            <person name="Arimoto A."/>
            <person name="Ishii H."/>
            <person name="Satoh N."/>
            <person name="Nishiyama T."/>
            <person name="Hasebe M."/>
            <person name="Maruyama T."/>
            <person name="Minagawa J."/>
            <person name="Obokata J."/>
            <person name="Shigenobu S."/>
        </authorList>
    </citation>
    <scope>NUCLEOTIDE SEQUENCE [LARGE SCALE GENOMIC DNA]</scope>
</reference>
<dbReference type="EMBL" id="BLXT01007370">
    <property type="protein sequence ID" value="GFO39031.1"/>
    <property type="molecule type" value="Genomic_DNA"/>
</dbReference>